<gene>
    <name evidence="1" type="ORF">GXM_00810</name>
</gene>
<dbReference type="AlphaFoldDB" id="A0A5P8VSL8"/>
<proteinExistence type="predicted"/>
<evidence type="ECO:0000313" key="2">
    <source>
        <dbReference type="Proteomes" id="UP000326678"/>
    </source>
</evidence>
<protein>
    <submittedName>
        <fullName evidence="1">Uncharacterized protein</fullName>
    </submittedName>
</protein>
<name>A0A5P8VSL8_9NOSO</name>
<accession>A0A5P8VSL8</accession>
<sequence length="38" mass="4260">MNFPTSRHGKGVSGLGFLLRFVMSNSENSLRSLNHVRL</sequence>
<organism evidence="1 2">
    <name type="scientific">Nostoc sphaeroides CCNUC1</name>
    <dbReference type="NCBI Taxonomy" id="2653204"/>
    <lineage>
        <taxon>Bacteria</taxon>
        <taxon>Bacillati</taxon>
        <taxon>Cyanobacteriota</taxon>
        <taxon>Cyanophyceae</taxon>
        <taxon>Nostocales</taxon>
        <taxon>Nostocaceae</taxon>
        <taxon>Nostoc</taxon>
    </lineage>
</organism>
<evidence type="ECO:0000313" key="1">
    <source>
        <dbReference type="EMBL" id="QFS43337.1"/>
    </source>
</evidence>
<dbReference type="KEGG" id="nsh:GXM_00810"/>
<dbReference type="Proteomes" id="UP000326678">
    <property type="component" value="Chromosome Gxm1"/>
</dbReference>
<keyword evidence="2" id="KW-1185">Reference proteome</keyword>
<dbReference type="EMBL" id="CP045226">
    <property type="protein sequence ID" value="QFS43337.1"/>
    <property type="molecule type" value="Genomic_DNA"/>
</dbReference>
<reference evidence="1 2" key="1">
    <citation type="submission" date="2019-10" db="EMBL/GenBank/DDBJ databases">
        <title>Genomic and transcriptomic insights into the perfect genentic adaptation of a filamentous nitrogen-fixing cyanobacterium to rice fields.</title>
        <authorList>
            <person name="Chen Z."/>
        </authorList>
    </citation>
    <scope>NUCLEOTIDE SEQUENCE [LARGE SCALE GENOMIC DNA]</scope>
    <source>
        <strain evidence="1">CCNUC1</strain>
    </source>
</reference>